<dbReference type="Proteomes" id="UP001380953">
    <property type="component" value="Unassembled WGS sequence"/>
</dbReference>
<evidence type="ECO:0000313" key="2">
    <source>
        <dbReference type="Proteomes" id="UP001380953"/>
    </source>
</evidence>
<comment type="caution">
    <text evidence="1">The sequence shown here is derived from an EMBL/GenBank/DDBJ whole genome shotgun (WGS) entry which is preliminary data.</text>
</comment>
<accession>A0ACC6PI45</accession>
<reference evidence="1" key="1">
    <citation type="submission" date="2024-03" db="EMBL/GenBank/DDBJ databases">
        <title>Whole genome sequecning of epiphytes from Marcgravia umbellata leaves.</title>
        <authorList>
            <person name="Kumar G."/>
            <person name="Savka M.A."/>
        </authorList>
    </citation>
    <scope>NUCLEOTIDE SEQUENCE</scope>
    <source>
        <strain evidence="1">RIT_BL5</strain>
    </source>
</reference>
<proteinExistence type="predicted"/>
<sequence>MTDPQQIRNRKTLSSTQTRKQSRPSFSEPKKRTPAVFALIVLHVFLALGAWVGGVLLIVDPSGQAIGMPLSMLERSFFPDYLIPGLLLLILFGIFPLLTAYAIYRRPDWPAIEMFNPYRNELHPAWALSLYIGFGQIIWISAQMYIMNAAYPVHMIYTGWGLAILIVTLLPSVRNDLIKR</sequence>
<evidence type="ECO:0000313" key="1">
    <source>
        <dbReference type="EMBL" id="MEJ8306601.1"/>
    </source>
</evidence>
<organism evidence="1 2">
    <name type="scientific">Saccharibacillus sacchari</name>
    <dbReference type="NCBI Taxonomy" id="456493"/>
    <lineage>
        <taxon>Bacteria</taxon>
        <taxon>Bacillati</taxon>
        <taxon>Bacillota</taxon>
        <taxon>Bacilli</taxon>
        <taxon>Bacillales</taxon>
        <taxon>Paenibacillaceae</taxon>
        <taxon>Saccharibacillus</taxon>
    </lineage>
</organism>
<keyword evidence="2" id="KW-1185">Reference proteome</keyword>
<gene>
    <name evidence="1" type="ORF">WKI47_22050</name>
</gene>
<dbReference type="EMBL" id="JBBKAR010000056">
    <property type="protein sequence ID" value="MEJ8306601.1"/>
    <property type="molecule type" value="Genomic_DNA"/>
</dbReference>
<name>A0ACC6PI45_9BACL</name>
<protein>
    <submittedName>
        <fullName evidence="1">Uncharacterized protein</fullName>
    </submittedName>
</protein>